<dbReference type="Proteomes" id="UP000823918">
    <property type="component" value="Unassembled WGS sequence"/>
</dbReference>
<evidence type="ECO:0000256" key="1">
    <source>
        <dbReference type="SAM" id="MobiDB-lite"/>
    </source>
</evidence>
<dbReference type="AlphaFoldDB" id="A0A9D2TJZ2"/>
<name>A0A9D2TJZ2_9FIRM</name>
<feature type="compositionally biased region" description="Basic and acidic residues" evidence="1">
    <location>
        <begin position="409"/>
        <end position="424"/>
    </location>
</feature>
<dbReference type="InterPro" id="IPR006944">
    <property type="entry name" value="Phage/GTA_portal"/>
</dbReference>
<gene>
    <name evidence="2" type="ORF">H9698_08605</name>
</gene>
<accession>A0A9D2TJZ2</accession>
<dbReference type="EMBL" id="DWWA01000044">
    <property type="protein sequence ID" value="HJC72834.1"/>
    <property type="molecule type" value="Genomic_DNA"/>
</dbReference>
<dbReference type="Pfam" id="PF04860">
    <property type="entry name" value="Phage_portal"/>
    <property type="match status" value="1"/>
</dbReference>
<organism evidence="2 3">
    <name type="scientific">Candidatus Ruthenibacterium merdavium</name>
    <dbReference type="NCBI Taxonomy" id="2838752"/>
    <lineage>
        <taxon>Bacteria</taxon>
        <taxon>Bacillati</taxon>
        <taxon>Bacillota</taxon>
        <taxon>Clostridia</taxon>
        <taxon>Eubacteriales</taxon>
        <taxon>Oscillospiraceae</taxon>
        <taxon>Ruthenibacterium</taxon>
    </lineage>
</organism>
<reference evidence="2" key="1">
    <citation type="journal article" date="2021" name="PeerJ">
        <title>Extensive microbial diversity within the chicken gut microbiome revealed by metagenomics and culture.</title>
        <authorList>
            <person name="Gilroy R."/>
            <person name="Ravi A."/>
            <person name="Getino M."/>
            <person name="Pursley I."/>
            <person name="Horton D.L."/>
            <person name="Alikhan N.F."/>
            <person name="Baker D."/>
            <person name="Gharbi K."/>
            <person name="Hall N."/>
            <person name="Watson M."/>
            <person name="Adriaenssens E.M."/>
            <person name="Foster-Nyarko E."/>
            <person name="Jarju S."/>
            <person name="Secka A."/>
            <person name="Antonio M."/>
            <person name="Oren A."/>
            <person name="Chaudhuri R.R."/>
            <person name="La Ragione R."/>
            <person name="Hildebrand F."/>
            <person name="Pallen M.J."/>
        </authorList>
    </citation>
    <scope>NUCLEOTIDE SEQUENCE</scope>
    <source>
        <strain evidence="2">5933</strain>
    </source>
</reference>
<comment type="caution">
    <text evidence="2">The sequence shown here is derived from an EMBL/GenBank/DDBJ whole genome shotgun (WGS) entry which is preliminary data.</text>
</comment>
<sequence>MWGDTVGLFQKIFPKAKSEEQKALDAVNGFFKTFTAYSPVFTSWSGGVYESELVRAAIAAKASHISKLKVECMGAAQPKLQARFRQAPNEFQTWGQFLYRLCTILEVQNTAFIVPIEDDYGEEITGIFPVLPTRCEIVDVNGEAWLRYSFLMGDVAAVELSRCGILTKFQYEDDFFGQSNRALLPTMDLISLQNQGIAEAVKNSAAIRFIAKLNNFSNAEDLAKEQKRFSSESLKRENSGGVLLFPNSWTEIKQVTSTPFIVDAQQMALVKENVFNYFGVNENILQNKAFGDAWGAFYEGAVEWFAIQFSEVVSKMVFSSRERAAGAGVMATANRLQYMSNTEKLQVSAQMADRGIMNRDEIREIWNLPPLPDGAGQAYTIRGEYYLLGDAKKKKEKDVSKVDMQPPESQKEPKEKGETHANES</sequence>
<protein>
    <submittedName>
        <fullName evidence="2">Phage portal protein</fullName>
    </submittedName>
</protein>
<evidence type="ECO:0000313" key="2">
    <source>
        <dbReference type="EMBL" id="HJC72834.1"/>
    </source>
</evidence>
<reference evidence="2" key="2">
    <citation type="submission" date="2021-04" db="EMBL/GenBank/DDBJ databases">
        <authorList>
            <person name="Gilroy R."/>
        </authorList>
    </citation>
    <scope>NUCLEOTIDE SEQUENCE</scope>
    <source>
        <strain evidence="2">5933</strain>
    </source>
</reference>
<evidence type="ECO:0000313" key="3">
    <source>
        <dbReference type="Proteomes" id="UP000823918"/>
    </source>
</evidence>
<feature type="region of interest" description="Disordered" evidence="1">
    <location>
        <begin position="393"/>
        <end position="424"/>
    </location>
</feature>
<proteinExistence type="predicted"/>